<dbReference type="EMBL" id="CYKH01000712">
    <property type="protein sequence ID" value="CUG23753.1"/>
    <property type="molecule type" value="Genomic_DNA"/>
</dbReference>
<keyword evidence="1" id="KW-0808">Transferase</keyword>
<name>A0A0S4IZQ4_BODSA</name>
<dbReference type="InterPro" id="IPR016639">
    <property type="entry name" value="GST_Omega/GSH"/>
</dbReference>
<dbReference type="AlphaFoldDB" id="A0A0S4IZQ4"/>
<dbReference type="PANTHER" id="PTHR32419:SF6">
    <property type="entry name" value="GLUTATHIONE S-TRANSFERASE OMEGA-LIKE 1-RELATED"/>
    <property type="match status" value="1"/>
</dbReference>
<dbReference type="SUPFAM" id="SSF47616">
    <property type="entry name" value="GST C-terminal domain-like"/>
    <property type="match status" value="1"/>
</dbReference>
<accession>A0A0S4IZQ4</accession>
<dbReference type="Pfam" id="PF13410">
    <property type="entry name" value="GST_C_2"/>
    <property type="match status" value="1"/>
</dbReference>
<dbReference type="OMA" id="ATNEWIH"/>
<dbReference type="VEuPathDB" id="TriTrypDB:BSAL_76195"/>
<organism evidence="1 2">
    <name type="scientific">Bodo saltans</name>
    <name type="common">Flagellated protozoan</name>
    <dbReference type="NCBI Taxonomy" id="75058"/>
    <lineage>
        <taxon>Eukaryota</taxon>
        <taxon>Discoba</taxon>
        <taxon>Euglenozoa</taxon>
        <taxon>Kinetoplastea</taxon>
        <taxon>Metakinetoplastina</taxon>
        <taxon>Eubodonida</taxon>
        <taxon>Bodonidae</taxon>
        <taxon>Bodo</taxon>
    </lineage>
</organism>
<dbReference type="InterPro" id="IPR036282">
    <property type="entry name" value="Glutathione-S-Trfase_C_sf"/>
</dbReference>
<dbReference type="GO" id="GO:0004364">
    <property type="term" value="F:glutathione transferase activity"/>
    <property type="evidence" value="ECO:0007669"/>
    <property type="project" value="InterPro"/>
</dbReference>
<dbReference type="OrthoDB" id="2309723at2759"/>
<dbReference type="Proteomes" id="UP000051952">
    <property type="component" value="Unassembled WGS sequence"/>
</dbReference>
<evidence type="ECO:0000313" key="1">
    <source>
        <dbReference type="EMBL" id="CUG23753.1"/>
    </source>
</evidence>
<protein>
    <submittedName>
        <fullName evidence="1">Glutathione S-transferase, putative</fullName>
    </submittedName>
</protein>
<gene>
    <name evidence="1" type="ORF">BSAL_76195</name>
</gene>
<sequence>AAVTVLFNTLDELDATLATQRYLTGGTPTESDIRLFVTLVRFDEVYVVHFKTNKKNIRDYDNLRQWLRDVYQTLDLAPTVNMLHIKDHYYRSHTSINRYAIVPHGPKVLEDIVLPHNRDRAY</sequence>
<dbReference type="GO" id="GO:0005737">
    <property type="term" value="C:cytoplasm"/>
    <property type="evidence" value="ECO:0007669"/>
    <property type="project" value="TreeGrafter"/>
</dbReference>
<evidence type="ECO:0000313" key="2">
    <source>
        <dbReference type="Proteomes" id="UP000051952"/>
    </source>
</evidence>
<reference evidence="2" key="1">
    <citation type="submission" date="2015-09" db="EMBL/GenBank/DDBJ databases">
        <authorList>
            <consortium name="Pathogen Informatics"/>
        </authorList>
    </citation>
    <scope>NUCLEOTIDE SEQUENCE [LARGE SCALE GENOMIC DNA]</scope>
    <source>
        <strain evidence="2">Lake Konstanz</strain>
    </source>
</reference>
<dbReference type="Gene3D" id="1.20.1050.10">
    <property type="match status" value="1"/>
</dbReference>
<proteinExistence type="predicted"/>
<dbReference type="PANTHER" id="PTHR32419">
    <property type="entry name" value="GLUTATHIONYL-HYDROQUINONE REDUCTASE"/>
    <property type="match status" value="1"/>
</dbReference>
<feature type="non-terminal residue" evidence="1">
    <location>
        <position position="1"/>
    </location>
</feature>
<keyword evidence="2" id="KW-1185">Reference proteome</keyword>